<evidence type="ECO:0000259" key="11">
    <source>
        <dbReference type="PROSITE" id="PS50240"/>
    </source>
</evidence>
<dbReference type="InterPro" id="IPR043504">
    <property type="entry name" value="Peptidase_S1_PA_chymotrypsin"/>
</dbReference>
<dbReference type="Gene3D" id="2.40.10.10">
    <property type="entry name" value="Trypsin-like serine proteases"/>
    <property type="match status" value="2"/>
</dbReference>
<evidence type="ECO:0000313" key="12">
    <source>
        <dbReference type="EnsemblMetazoa" id="MDOA015531-PB"/>
    </source>
</evidence>
<dbReference type="RefSeq" id="XP_011294760.2">
    <property type="nucleotide sequence ID" value="XM_011296458.3"/>
</dbReference>
<dbReference type="Pfam" id="PF00089">
    <property type="entry name" value="Trypsin"/>
    <property type="match status" value="1"/>
</dbReference>
<dbReference type="FunFam" id="2.40.10.10:FF:000028">
    <property type="entry name" value="Serine protease easter"/>
    <property type="match status" value="1"/>
</dbReference>
<reference evidence="12" key="1">
    <citation type="submission" date="2020-05" db="UniProtKB">
        <authorList>
            <consortium name="EnsemblMetazoa"/>
        </authorList>
    </citation>
    <scope>IDENTIFICATION</scope>
    <source>
        <strain evidence="12">Aabys</strain>
    </source>
</reference>
<sequence>MKYNFIILLTFASWQYISSNVITIRGVSNLCYNPHGRLGRCLTVAKCLRVKGDVKDILNWPCYNGRGLPPYVCCTFGNSIVFPDDDDDGEGDANDFGNSGIMPFGSSKFFRDLGQRNGDKIKQISSGSVSIASEDGNTENRKNETALLINEITSDVFPKPGVCGPLMVDDKIHGGWEAQLGEFPWLVNLEYRTAFNYLAIACAGSILNQRYVVTAGHCISGGIQETVGILESLRAGDHNVQTFKDCDKDGYCIDPYQRLFIEQTWVHEDFYVTKKRKIFNDIALVKTTKDIVYSNSVAPICLPLVMPGLEPPKNGSRLTVAGWGSSRTANYTDEKRIVDLICLDDEKCRIRDELSRLCVGGETGKDSCDGDSGGSLARRTKDGWVLEGIVSYGVGCGDGKPAVYTRVRTFINWIRDHLLEV</sequence>
<feature type="domain" description="Peptidase S1" evidence="11">
    <location>
        <begin position="172"/>
        <end position="419"/>
    </location>
</feature>
<keyword evidence="9" id="KW-0378">Hydrolase</keyword>
<keyword evidence="3 10" id="KW-0732">Signal</keyword>
<evidence type="ECO:0000256" key="4">
    <source>
        <dbReference type="ARBA" id="ARBA00022837"/>
    </source>
</evidence>
<organism evidence="12">
    <name type="scientific">Musca domestica</name>
    <name type="common">House fly</name>
    <dbReference type="NCBI Taxonomy" id="7370"/>
    <lineage>
        <taxon>Eukaryota</taxon>
        <taxon>Metazoa</taxon>
        <taxon>Ecdysozoa</taxon>
        <taxon>Arthropoda</taxon>
        <taxon>Hexapoda</taxon>
        <taxon>Insecta</taxon>
        <taxon>Pterygota</taxon>
        <taxon>Neoptera</taxon>
        <taxon>Endopterygota</taxon>
        <taxon>Diptera</taxon>
        <taxon>Brachycera</taxon>
        <taxon>Muscomorpha</taxon>
        <taxon>Muscoidea</taxon>
        <taxon>Muscidae</taxon>
        <taxon>Musca</taxon>
    </lineage>
</organism>
<dbReference type="STRING" id="7370.A0A1I8NIK2"/>
<evidence type="ECO:0000256" key="2">
    <source>
        <dbReference type="ARBA" id="ARBA00022525"/>
    </source>
</evidence>
<evidence type="ECO:0000256" key="10">
    <source>
        <dbReference type="SAM" id="SignalP"/>
    </source>
</evidence>
<dbReference type="InterPro" id="IPR001254">
    <property type="entry name" value="Trypsin_dom"/>
</dbReference>
<dbReference type="PRINTS" id="PR00722">
    <property type="entry name" value="CHYMOTRYPSIN"/>
</dbReference>
<gene>
    <name evidence="12" type="primary">101894055</name>
</gene>
<dbReference type="InterPro" id="IPR001314">
    <property type="entry name" value="Peptidase_S1A"/>
</dbReference>
<evidence type="ECO:0000256" key="1">
    <source>
        <dbReference type="ARBA" id="ARBA00004613"/>
    </source>
</evidence>
<comment type="subcellular location">
    <subcellularLocation>
        <location evidence="1">Secreted</location>
    </subcellularLocation>
</comment>
<dbReference type="PANTHER" id="PTHR24256">
    <property type="entry name" value="TRYPTASE-RELATED"/>
    <property type="match status" value="1"/>
</dbReference>
<dbReference type="PROSITE" id="PS00134">
    <property type="entry name" value="TRYPSIN_HIS"/>
    <property type="match status" value="1"/>
</dbReference>
<dbReference type="AlphaFoldDB" id="A0A1I8NIK2"/>
<dbReference type="KEGG" id="mde:101894055"/>
<accession>A0A1I8NIK2</accession>
<dbReference type="GO" id="GO:0004252">
    <property type="term" value="F:serine-type endopeptidase activity"/>
    <property type="evidence" value="ECO:0007669"/>
    <property type="project" value="InterPro"/>
</dbReference>
<keyword evidence="6" id="KW-1015">Disulfide bond</keyword>
<keyword evidence="5" id="KW-0865">Zymogen</keyword>
<feature type="chain" id="PRO_5044561732" description="Peptidase S1 domain-containing protein" evidence="10">
    <location>
        <begin position="20"/>
        <end position="421"/>
    </location>
</feature>
<keyword evidence="4" id="KW-0106">Calcium</keyword>
<dbReference type="VEuPathDB" id="VectorBase:MDOA015531"/>
<evidence type="ECO:0000256" key="3">
    <source>
        <dbReference type="ARBA" id="ARBA00022729"/>
    </source>
</evidence>
<keyword evidence="9" id="KW-0720">Serine protease</keyword>
<keyword evidence="9" id="KW-0645">Protease</keyword>
<dbReference type="InterPro" id="IPR018114">
    <property type="entry name" value="TRYPSIN_HIS"/>
</dbReference>
<name>A0A1I8NIK2_MUSDO</name>
<dbReference type="VEuPathDB" id="VectorBase:MDOMA2_017864"/>
<keyword evidence="7" id="KW-0325">Glycoprotein</keyword>
<proteinExistence type="inferred from homology"/>
<dbReference type="OrthoDB" id="547031at2759"/>
<dbReference type="eggNOG" id="KOG3627">
    <property type="taxonomic scope" value="Eukaryota"/>
</dbReference>
<dbReference type="FunFam" id="2.40.10.10:FF:000054">
    <property type="entry name" value="Complement C1r subcomponent"/>
    <property type="match status" value="1"/>
</dbReference>
<dbReference type="InterPro" id="IPR033116">
    <property type="entry name" value="TRYPSIN_SER"/>
</dbReference>
<keyword evidence="2" id="KW-0964">Secreted</keyword>
<dbReference type="CDD" id="cd00190">
    <property type="entry name" value="Tryp_SPc"/>
    <property type="match status" value="1"/>
</dbReference>
<dbReference type="GO" id="GO:0005576">
    <property type="term" value="C:extracellular region"/>
    <property type="evidence" value="ECO:0007669"/>
    <property type="project" value="UniProtKB-SubCell"/>
</dbReference>
<evidence type="ECO:0000256" key="8">
    <source>
        <dbReference type="ARBA" id="ARBA00024195"/>
    </source>
</evidence>
<evidence type="ECO:0000256" key="9">
    <source>
        <dbReference type="RuleBase" id="RU363034"/>
    </source>
</evidence>
<dbReference type="EnsemblMetazoa" id="MDOA015531-RB">
    <property type="protein sequence ID" value="MDOA015531-PB"/>
    <property type="gene ID" value="MDOA015531"/>
</dbReference>
<dbReference type="SUPFAM" id="SSF50494">
    <property type="entry name" value="Trypsin-like serine proteases"/>
    <property type="match status" value="1"/>
</dbReference>
<dbReference type="SMART" id="SM00020">
    <property type="entry name" value="Tryp_SPc"/>
    <property type="match status" value="1"/>
</dbReference>
<protein>
    <recommendedName>
        <fullName evidence="11">Peptidase S1 domain-containing protein</fullName>
    </recommendedName>
</protein>
<dbReference type="PROSITE" id="PS00135">
    <property type="entry name" value="TRYPSIN_SER"/>
    <property type="match status" value="1"/>
</dbReference>
<evidence type="ECO:0000256" key="7">
    <source>
        <dbReference type="ARBA" id="ARBA00023180"/>
    </source>
</evidence>
<comment type="similarity">
    <text evidence="8">Belongs to the peptidase S1 family. CLIP subfamily.</text>
</comment>
<feature type="signal peptide" evidence="10">
    <location>
        <begin position="1"/>
        <end position="19"/>
    </location>
</feature>
<dbReference type="PROSITE" id="PS50240">
    <property type="entry name" value="TRYPSIN_DOM"/>
    <property type="match status" value="1"/>
</dbReference>
<evidence type="ECO:0000256" key="5">
    <source>
        <dbReference type="ARBA" id="ARBA00023145"/>
    </source>
</evidence>
<dbReference type="InterPro" id="IPR009003">
    <property type="entry name" value="Peptidase_S1_PA"/>
</dbReference>
<dbReference type="GO" id="GO:0006508">
    <property type="term" value="P:proteolysis"/>
    <property type="evidence" value="ECO:0007669"/>
    <property type="project" value="UniProtKB-KW"/>
</dbReference>
<evidence type="ECO:0000256" key="6">
    <source>
        <dbReference type="ARBA" id="ARBA00023157"/>
    </source>
</evidence>
<dbReference type="InterPro" id="IPR051487">
    <property type="entry name" value="Ser/Thr_Proteases_Immune/Dev"/>
</dbReference>